<name>A0A9R1X2W2_LACSA</name>
<dbReference type="Gene3D" id="3.30.420.10">
    <property type="entry name" value="Ribonuclease H-like superfamily/Ribonuclease H"/>
    <property type="match status" value="1"/>
</dbReference>
<dbReference type="EMBL" id="NBSK02000008">
    <property type="protein sequence ID" value="KAJ0194162.1"/>
    <property type="molecule type" value="Genomic_DNA"/>
</dbReference>
<proteinExistence type="predicted"/>
<keyword evidence="3" id="KW-1185">Reference proteome</keyword>
<gene>
    <name evidence="2" type="ORF">LSAT_V11C800388640</name>
</gene>
<dbReference type="AlphaFoldDB" id="A0A9R1X2W2"/>
<dbReference type="Proteomes" id="UP000235145">
    <property type="component" value="Unassembled WGS sequence"/>
</dbReference>
<reference evidence="2 3" key="1">
    <citation type="journal article" date="2017" name="Nat. Commun.">
        <title>Genome assembly with in vitro proximity ligation data and whole-genome triplication in lettuce.</title>
        <authorList>
            <person name="Reyes-Chin-Wo S."/>
            <person name="Wang Z."/>
            <person name="Yang X."/>
            <person name="Kozik A."/>
            <person name="Arikit S."/>
            <person name="Song C."/>
            <person name="Xia L."/>
            <person name="Froenicke L."/>
            <person name="Lavelle D.O."/>
            <person name="Truco M.J."/>
            <person name="Xia R."/>
            <person name="Zhu S."/>
            <person name="Xu C."/>
            <person name="Xu H."/>
            <person name="Xu X."/>
            <person name="Cox K."/>
            <person name="Korf I."/>
            <person name="Meyers B.C."/>
            <person name="Michelmore R.W."/>
        </authorList>
    </citation>
    <scope>NUCLEOTIDE SEQUENCE [LARGE SCALE GENOMIC DNA]</scope>
    <source>
        <strain evidence="3">cv. Salinas</strain>
        <tissue evidence="2">Seedlings</tissue>
    </source>
</reference>
<accession>A0A9R1X2W2</accession>
<comment type="caution">
    <text evidence="2">The sequence shown here is derived from an EMBL/GenBank/DDBJ whole genome shotgun (WGS) entry which is preliminary data.</text>
</comment>
<dbReference type="InterPro" id="IPR036397">
    <property type="entry name" value="RNaseH_sf"/>
</dbReference>
<dbReference type="PANTHER" id="PTHR48475:SF2">
    <property type="entry name" value="RIBONUCLEASE H"/>
    <property type="match status" value="1"/>
</dbReference>
<evidence type="ECO:0000313" key="3">
    <source>
        <dbReference type="Proteomes" id="UP000235145"/>
    </source>
</evidence>
<dbReference type="SUPFAM" id="SSF53098">
    <property type="entry name" value="Ribonuclease H-like"/>
    <property type="match status" value="1"/>
</dbReference>
<keyword evidence="1" id="KW-0175">Coiled coil</keyword>
<evidence type="ECO:0000313" key="2">
    <source>
        <dbReference type="EMBL" id="KAJ0194162.1"/>
    </source>
</evidence>
<feature type="coiled-coil region" evidence="1">
    <location>
        <begin position="158"/>
        <end position="192"/>
    </location>
</feature>
<dbReference type="InterPro" id="IPR012337">
    <property type="entry name" value="RNaseH-like_sf"/>
</dbReference>
<dbReference type="PANTHER" id="PTHR48475">
    <property type="entry name" value="RIBONUCLEASE H"/>
    <property type="match status" value="1"/>
</dbReference>
<dbReference type="GO" id="GO:0003676">
    <property type="term" value="F:nucleic acid binding"/>
    <property type="evidence" value="ECO:0007669"/>
    <property type="project" value="InterPro"/>
</dbReference>
<organism evidence="2 3">
    <name type="scientific">Lactuca sativa</name>
    <name type="common">Garden lettuce</name>
    <dbReference type="NCBI Taxonomy" id="4236"/>
    <lineage>
        <taxon>Eukaryota</taxon>
        <taxon>Viridiplantae</taxon>
        <taxon>Streptophyta</taxon>
        <taxon>Embryophyta</taxon>
        <taxon>Tracheophyta</taxon>
        <taxon>Spermatophyta</taxon>
        <taxon>Magnoliopsida</taxon>
        <taxon>eudicotyledons</taxon>
        <taxon>Gunneridae</taxon>
        <taxon>Pentapetalae</taxon>
        <taxon>asterids</taxon>
        <taxon>campanulids</taxon>
        <taxon>Asterales</taxon>
        <taxon>Asteraceae</taxon>
        <taxon>Cichorioideae</taxon>
        <taxon>Cichorieae</taxon>
        <taxon>Lactucinae</taxon>
        <taxon>Lactuca</taxon>
    </lineage>
</organism>
<evidence type="ECO:0000256" key="1">
    <source>
        <dbReference type="SAM" id="Coils"/>
    </source>
</evidence>
<protein>
    <recommendedName>
        <fullName evidence="4">Reverse transcriptase/retrotransposon-derived protein RNase H-like domain-containing protein</fullName>
    </recommendedName>
</protein>
<evidence type="ECO:0008006" key="4">
    <source>
        <dbReference type="Google" id="ProtNLM"/>
    </source>
</evidence>
<sequence length="230" mass="25662">MGAEAVAALTDSRLAANQQGVLPDSHDEARRIGIKAPSYSLIEGELYRKGFTTPWLRCVDDIKGKEALREAHAGQAGAHEGARALMIKTEVSNRTIVNGIKKKLGKAKGNWSDEIPTVPWSYRTTPRTGTGETPFSLTYGAEAMLPAEVMIGTLRTRHTDEEANSRDLRMNLDILEERREKASIRHVAYKRATKRFYNQRVKEKAFKVGDYVLRKNEASWAQPQGKLGPI</sequence>